<dbReference type="AlphaFoldDB" id="A0A8K1CAI8"/>
<keyword evidence="2" id="KW-1185">Reference proteome</keyword>
<comment type="caution">
    <text evidence="1">The sequence shown here is derived from an EMBL/GenBank/DDBJ whole genome shotgun (WGS) entry which is preliminary data.</text>
</comment>
<name>A0A8K1CAI8_PYTOL</name>
<gene>
    <name evidence="1" type="ORF">Poli38472_004671</name>
</gene>
<protein>
    <submittedName>
        <fullName evidence="1">Uncharacterized protein</fullName>
    </submittedName>
</protein>
<dbReference type="Proteomes" id="UP000794436">
    <property type="component" value="Unassembled WGS sequence"/>
</dbReference>
<organism evidence="1 2">
    <name type="scientific">Pythium oligandrum</name>
    <name type="common">Mycoparasitic fungus</name>
    <dbReference type="NCBI Taxonomy" id="41045"/>
    <lineage>
        <taxon>Eukaryota</taxon>
        <taxon>Sar</taxon>
        <taxon>Stramenopiles</taxon>
        <taxon>Oomycota</taxon>
        <taxon>Peronosporomycetes</taxon>
        <taxon>Pythiales</taxon>
        <taxon>Pythiaceae</taxon>
        <taxon>Pythium</taxon>
    </lineage>
</organism>
<sequence>MLSSFTIKLQDRICLSRILWFRVDTLPARVSPGRYVNSVCTLGRSIERSCGTGCASNSTPTIWSSEQEDLCRTEAKATKTHAGFGMAMHSFLTKTKSPDVNK</sequence>
<dbReference type="EMBL" id="SPLM01000109">
    <property type="protein sequence ID" value="TMW59602.1"/>
    <property type="molecule type" value="Genomic_DNA"/>
</dbReference>
<reference evidence="1" key="1">
    <citation type="submission" date="2019-03" db="EMBL/GenBank/DDBJ databases">
        <title>Long read genome sequence of the mycoparasitic Pythium oligandrum ATCC 38472 isolated from sugarbeet rhizosphere.</title>
        <authorList>
            <person name="Gaulin E."/>
        </authorList>
    </citation>
    <scope>NUCLEOTIDE SEQUENCE</scope>
    <source>
        <strain evidence="1">ATCC 38472_TT</strain>
    </source>
</reference>
<proteinExistence type="predicted"/>
<evidence type="ECO:0000313" key="2">
    <source>
        <dbReference type="Proteomes" id="UP000794436"/>
    </source>
</evidence>
<accession>A0A8K1CAI8</accession>
<evidence type="ECO:0000313" key="1">
    <source>
        <dbReference type="EMBL" id="TMW59602.1"/>
    </source>
</evidence>